<dbReference type="Proteomes" id="UP000266673">
    <property type="component" value="Unassembled WGS sequence"/>
</dbReference>
<organism evidence="1 2">
    <name type="scientific">Gigaspora rosea</name>
    <dbReference type="NCBI Taxonomy" id="44941"/>
    <lineage>
        <taxon>Eukaryota</taxon>
        <taxon>Fungi</taxon>
        <taxon>Fungi incertae sedis</taxon>
        <taxon>Mucoromycota</taxon>
        <taxon>Glomeromycotina</taxon>
        <taxon>Glomeromycetes</taxon>
        <taxon>Diversisporales</taxon>
        <taxon>Gigasporaceae</taxon>
        <taxon>Gigaspora</taxon>
    </lineage>
</organism>
<name>A0A397UU64_9GLOM</name>
<dbReference type="AlphaFoldDB" id="A0A397UU64"/>
<accession>A0A397UU64</accession>
<reference evidence="1 2" key="1">
    <citation type="submission" date="2018-06" db="EMBL/GenBank/DDBJ databases">
        <title>Comparative genomics reveals the genomic features of Rhizophagus irregularis, R. cerebriforme, R. diaphanum and Gigaspora rosea, and their symbiotic lifestyle signature.</title>
        <authorList>
            <person name="Morin E."/>
            <person name="San Clemente H."/>
            <person name="Chen E.C.H."/>
            <person name="De La Providencia I."/>
            <person name="Hainaut M."/>
            <person name="Kuo A."/>
            <person name="Kohler A."/>
            <person name="Murat C."/>
            <person name="Tang N."/>
            <person name="Roy S."/>
            <person name="Loubradou J."/>
            <person name="Henrissat B."/>
            <person name="Grigoriev I.V."/>
            <person name="Corradi N."/>
            <person name="Roux C."/>
            <person name="Martin F.M."/>
        </authorList>
    </citation>
    <scope>NUCLEOTIDE SEQUENCE [LARGE SCALE GENOMIC DNA]</scope>
    <source>
        <strain evidence="1 2">DAOM 194757</strain>
    </source>
</reference>
<keyword evidence="2" id="KW-1185">Reference proteome</keyword>
<proteinExistence type="predicted"/>
<sequence>MYRFGLERAKTEGEIEYGDLNWERARTGFIFIEEDKIECKDPNQEGLELVHT</sequence>
<gene>
    <name evidence="1" type="ORF">C2G38_2198094</name>
</gene>
<dbReference type="EMBL" id="QKWP01000931">
    <property type="protein sequence ID" value="RIB13352.1"/>
    <property type="molecule type" value="Genomic_DNA"/>
</dbReference>
<comment type="caution">
    <text evidence="1">The sequence shown here is derived from an EMBL/GenBank/DDBJ whole genome shotgun (WGS) entry which is preliminary data.</text>
</comment>
<evidence type="ECO:0000313" key="2">
    <source>
        <dbReference type="Proteomes" id="UP000266673"/>
    </source>
</evidence>
<protein>
    <submittedName>
        <fullName evidence="1">Uncharacterized protein</fullName>
    </submittedName>
</protein>
<evidence type="ECO:0000313" key="1">
    <source>
        <dbReference type="EMBL" id="RIB13352.1"/>
    </source>
</evidence>